<dbReference type="EMBL" id="CP007243">
    <property type="protein sequence ID" value="AIA31562.1"/>
    <property type="molecule type" value="Genomic_DNA"/>
</dbReference>
<protein>
    <submittedName>
        <fullName evidence="1">Uncharacterized protein</fullName>
    </submittedName>
</protein>
<organism evidence="1 2">
    <name type="scientific">Leptospirillum ferriphilum YSK</name>
    <dbReference type="NCBI Taxonomy" id="1441628"/>
    <lineage>
        <taxon>Bacteria</taxon>
        <taxon>Pseudomonadati</taxon>
        <taxon>Nitrospirota</taxon>
        <taxon>Nitrospiria</taxon>
        <taxon>Nitrospirales</taxon>
        <taxon>Nitrospiraceae</taxon>
        <taxon>Leptospirillum</taxon>
    </lineage>
</organism>
<sequence>MATQAERQKAYRQRKREQGMRDRLYFATDDQDQAIRSFLETGSWSGEGVRIPEQWIKDKDRMAAIRERLARAEKRYRAKDGTALTFFGLLARLSDERVKVSKDDDWTIQDLVILLARKAGVL</sequence>
<dbReference type="RefSeq" id="WP_038504776.1">
    <property type="nucleotide sequence ID" value="NZ_CP007243.1"/>
</dbReference>
<name>A0A059Y246_9BACT</name>
<evidence type="ECO:0000313" key="2">
    <source>
        <dbReference type="Proteomes" id="UP000027059"/>
    </source>
</evidence>
<gene>
    <name evidence="1" type="ORF">Y981_03540</name>
</gene>
<accession>A0A059Y246</accession>
<dbReference type="KEGG" id="lfp:Y981_03540"/>
<dbReference type="HOGENOM" id="CLU_2058484_0_0_0"/>
<evidence type="ECO:0000313" key="1">
    <source>
        <dbReference type="EMBL" id="AIA31562.1"/>
    </source>
</evidence>
<proteinExistence type="predicted"/>
<dbReference type="AlphaFoldDB" id="A0A059Y246"/>
<reference evidence="1 2" key="2">
    <citation type="journal article" date="2015" name="Biomed. Res. Int.">
        <title>Effects of Arsenite Resistance on the Growth and Functional Gene Expression of Leptospirillum ferriphilum and Acidithiobacillus thiooxidans in Pure Culture and Coculture.</title>
        <authorList>
            <person name="Jiang H."/>
            <person name="Liang Y."/>
            <person name="Yin H."/>
            <person name="Xiao Y."/>
            <person name="Guo X."/>
            <person name="Xu Y."/>
            <person name="Hu Q."/>
            <person name="Liu H."/>
            <person name="Liu X."/>
        </authorList>
    </citation>
    <scope>NUCLEOTIDE SEQUENCE [LARGE SCALE GENOMIC DNA]</scope>
    <source>
        <strain evidence="1 2">YSK</strain>
    </source>
</reference>
<dbReference type="Proteomes" id="UP000027059">
    <property type="component" value="Chromosome"/>
</dbReference>
<keyword evidence="2" id="KW-1185">Reference proteome</keyword>
<reference evidence="2" key="1">
    <citation type="submission" date="2014-02" db="EMBL/GenBank/DDBJ databases">
        <title>Complete genome sequence and comparative genomic analysis of the nitrogen-fixing bacterium Leptospirillum ferriphilum YSK.</title>
        <authorList>
            <person name="Guo X."/>
            <person name="Yin H."/>
            <person name="Liang Y."/>
            <person name="Hu Q."/>
            <person name="Ma L."/>
            <person name="Xiao Y."/>
            <person name="Zhang X."/>
            <person name="Qiu G."/>
            <person name="Liu X."/>
        </authorList>
    </citation>
    <scope>NUCLEOTIDE SEQUENCE [LARGE SCALE GENOMIC DNA]</scope>
    <source>
        <strain evidence="2">YSK</strain>
    </source>
</reference>